<sequence>MSISIEAGEGPTLIVAGDVDAELALPFHDIEERFLVASSDGTLLVGRYGYDGSWTFARAVEGAGLLRIEREGDEPRLVLDWDVEWITIAPFAERCTRAPTARCLPLFPELEPNAGDDGQLLTH</sequence>
<evidence type="ECO:0000313" key="1">
    <source>
        <dbReference type="EMBL" id="PZO91499.1"/>
    </source>
</evidence>
<proteinExistence type="predicted"/>
<protein>
    <submittedName>
        <fullName evidence="1">Uncharacterized protein</fullName>
    </submittedName>
</protein>
<accession>A0A2W5AGW0</accession>
<evidence type="ECO:0000313" key="2">
    <source>
        <dbReference type="Proteomes" id="UP000249066"/>
    </source>
</evidence>
<organism evidence="1 2">
    <name type="scientific">Sphingomonas sanxanigenens</name>
    <dbReference type="NCBI Taxonomy" id="397260"/>
    <lineage>
        <taxon>Bacteria</taxon>
        <taxon>Pseudomonadati</taxon>
        <taxon>Pseudomonadota</taxon>
        <taxon>Alphaproteobacteria</taxon>
        <taxon>Sphingomonadales</taxon>
        <taxon>Sphingomonadaceae</taxon>
        <taxon>Sphingomonas</taxon>
    </lineage>
</organism>
<dbReference type="EMBL" id="QFNN01000008">
    <property type="protein sequence ID" value="PZO91499.1"/>
    <property type="molecule type" value="Genomic_DNA"/>
</dbReference>
<comment type="caution">
    <text evidence="1">The sequence shown here is derived from an EMBL/GenBank/DDBJ whole genome shotgun (WGS) entry which is preliminary data.</text>
</comment>
<name>A0A2W5AGW0_9SPHN</name>
<reference evidence="1 2" key="1">
    <citation type="submission" date="2017-08" db="EMBL/GenBank/DDBJ databases">
        <title>Infants hospitalized years apart are colonized by the same room-sourced microbial strains.</title>
        <authorList>
            <person name="Brooks B."/>
            <person name="Olm M.R."/>
            <person name="Firek B.A."/>
            <person name="Baker R."/>
            <person name="Thomas B.C."/>
            <person name="Morowitz M.J."/>
            <person name="Banfield J.F."/>
        </authorList>
    </citation>
    <scope>NUCLEOTIDE SEQUENCE [LARGE SCALE GENOMIC DNA]</scope>
    <source>
        <strain evidence="1">S2_018_000_R2_101</strain>
    </source>
</reference>
<gene>
    <name evidence="1" type="ORF">DI623_02975</name>
</gene>
<dbReference type="AlphaFoldDB" id="A0A2W5AGW0"/>
<dbReference type="Proteomes" id="UP000249066">
    <property type="component" value="Unassembled WGS sequence"/>
</dbReference>